<dbReference type="InterPro" id="IPR036388">
    <property type="entry name" value="WH-like_DNA-bd_sf"/>
</dbReference>
<dbReference type="EMBL" id="FNRT01000002">
    <property type="protein sequence ID" value="SEC81988.1"/>
    <property type="molecule type" value="Genomic_DNA"/>
</dbReference>
<dbReference type="STRING" id="402596.SAMN04489844_3054"/>
<dbReference type="InterPro" id="IPR036390">
    <property type="entry name" value="WH_DNA-bd_sf"/>
</dbReference>
<dbReference type="Gene3D" id="1.10.10.10">
    <property type="entry name" value="Winged helix-like DNA-binding domain superfamily/Winged helix DNA-binding domain"/>
    <property type="match status" value="1"/>
</dbReference>
<dbReference type="AlphaFoldDB" id="A0A1H4VN44"/>
<evidence type="ECO:0000256" key="2">
    <source>
        <dbReference type="ARBA" id="ARBA00023125"/>
    </source>
</evidence>
<dbReference type="GO" id="GO:0003677">
    <property type="term" value="F:DNA binding"/>
    <property type="evidence" value="ECO:0007669"/>
    <property type="project" value="UniProtKB-KW"/>
</dbReference>
<evidence type="ECO:0000256" key="3">
    <source>
        <dbReference type="ARBA" id="ARBA00023163"/>
    </source>
</evidence>
<dbReference type="CDD" id="cd00090">
    <property type="entry name" value="HTH_ARSR"/>
    <property type="match status" value="1"/>
</dbReference>
<dbReference type="PANTHER" id="PTHR33154">
    <property type="entry name" value="TRANSCRIPTIONAL REGULATOR, ARSR FAMILY"/>
    <property type="match status" value="1"/>
</dbReference>
<dbReference type="SUPFAM" id="SSF46785">
    <property type="entry name" value="Winged helix' DNA-binding domain"/>
    <property type="match status" value="1"/>
</dbReference>
<name>A0A1H4VN44_9ACTN</name>
<dbReference type="InterPro" id="IPR011991">
    <property type="entry name" value="ArsR-like_HTH"/>
</dbReference>
<evidence type="ECO:0000313" key="5">
    <source>
        <dbReference type="EMBL" id="SEC81988.1"/>
    </source>
</evidence>
<keyword evidence="2" id="KW-0238">DNA-binding</keyword>
<dbReference type="RefSeq" id="WP_090969865.1">
    <property type="nucleotide sequence ID" value="NZ_FNRT01000002.1"/>
</dbReference>
<evidence type="ECO:0000259" key="4">
    <source>
        <dbReference type="SMART" id="SM00418"/>
    </source>
</evidence>
<dbReference type="Pfam" id="PF12840">
    <property type="entry name" value="HTH_20"/>
    <property type="match status" value="1"/>
</dbReference>
<evidence type="ECO:0000256" key="1">
    <source>
        <dbReference type="ARBA" id="ARBA00023015"/>
    </source>
</evidence>
<reference evidence="6" key="1">
    <citation type="submission" date="2016-10" db="EMBL/GenBank/DDBJ databases">
        <authorList>
            <person name="Varghese N."/>
            <person name="Submissions S."/>
        </authorList>
    </citation>
    <scope>NUCLEOTIDE SEQUENCE [LARGE SCALE GENOMIC DNA]</scope>
    <source>
        <strain evidence="6">DSM 22017</strain>
    </source>
</reference>
<keyword evidence="3" id="KW-0804">Transcription</keyword>
<dbReference type="PANTHER" id="PTHR33154:SF33">
    <property type="entry name" value="TRANSCRIPTIONAL REPRESSOR SDPR"/>
    <property type="match status" value="1"/>
</dbReference>
<sequence length="181" mass="19756">MSEALTDPQAVSALRSVAHPVRIRILSLLTAQAMSAAEVARELRLTHANASYHLRVLQEAGELVVESEEKIRGGVAKRYRYVVVDAPAVGAPATNEDRIAYVHAIATDVTRRQSRHQRGSGQLSDIETWVEPEVWDEAVSLLRQASDLLHSRAAAPRSAGTKHVSASMFAFEMEDGMEDGS</sequence>
<dbReference type="InterPro" id="IPR001845">
    <property type="entry name" value="HTH_ArsR_DNA-bd_dom"/>
</dbReference>
<keyword evidence="1" id="KW-0805">Transcription regulation</keyword>
<evidence type="ECO:0000313" key="6">
    <source>
        <dbReference type="Proteomes" id="UP000198742"/>
    </source>
</evidence>
<dbReference type="InterPro" id="IPR051081">
    <property type="entry name" value="HTH_MetalResp_TranReg"/>
</dbReference>
<dbReference type="OrthoDB" id="4158481at2"/>
<proteinExistence type="predicted"/>
<protein>
    <submittedName>
        <fullName evidence="5">Helix-turn-helix domain-containing protein</fullName>
    </submittedName>
</protein>
<accession>A0A1H4VN44</accession>
<gene>
    <name evidence="5" type="ORF">SAMN04489844_3054</name>
</gene>
<dbReference type="SMART" id="SM00418">
    <property type="entry name" value="HTH_ARSR"/>
    <property type="match status" value="1"/>
</dbReference>
<dbReference type="Proteomes" id="UP000198742">
    <property type="component" value="Unassembled WGS sequence"/>
</dbReference>
<feature type="domain" description="HTH arsR-type" evidence="4">
    <location>
        <begin position="12"/>
        <end position="95"/>
    </location>
</feature>
<dbReference type="PRINTS" id="PR00778">
    <property type="entry name" value="HTHARSR"/>
</dbReference>
<organism evidence="5 6">
    <name type="scientific">Nocardioides exalbidus</name>
    <dbReference type="NCBI Taxonomy" id="402596"/>
    <lineage>
        <taxon>Bacteria</taxon>
        <taxon>Bacillati</taxon>
        <taxon>Actinomycetota</taxon>
        <taxon>Actinomycetes</taxon>
        <taxon>Propionibacteriales</taxon>
        <taxon>Nocardioidaceae</taxon>
        <taxon>Nocardioides</taxon>
    </lineage>
</organism>
<dbReference type="GO" id="GO:0003700">
    <property type="term" value="F:DNA-binding transcription factor activity"/>
    <property type="evidence" value="ECO:0007669"/>
    <property type="project" value="InterPro"/>
</dbReference>
<keyword evidence="6" id="KW-1185">Reference proteome</keyword>